<dbReference type="SUPFAM" id="SSF51604">
    <property type="entry name" value="Enolase C-terminal domain-like"/>
    <property type="match status" value="1"/>
</dbReference>
<dbReference type="InterPro" id="IPR029017">
    <property type="entry name" value="Enolase-like_N"/>
</dbReference>
<dbReference type="PANTHER" id="PTHR13794">
    <property type="entry name" value="ENOLASE SUPERFAMILY, MANDELATE RACEMASE"/>
    <property type="match status" value="1"/>
</dbReference>
<dbReference type="PANTHER" id="PTHR13794:SF58">
    <property type="entry name" value="MITOCHONDRIAL ENOLASE SUPERFAMILY MEMBER 1"/>
    <property type="match status" value="1"/>
</dbReference>
<accession>A0A9J7AZV8</accession>
<dbReference type="SFLD" id="SFLDG00179">
    <property type="entry name" value="mandelate_racemase"/>
    <property type="match status" value="1"/>
</dbReference>
<dbReference type="GO" id="GO:0016052">
    <property type="term" value="P:carbohydrate catabolic process"/>
    <property type="evidence" value="ECO:0007669"/>
    <property type="project" value="TreeGrafter"/>
</dbReference>
<dbReference type="InterPro" id="IPR046945">
    <property type="entry name" value="RHMD-like"/>
</dbReference>
<dbReference type="InterPro" id="IPR036849">
    <property type="entry name" value="Enolase-like_C_sf"/>
</dbReference>
<dbReference type="KEGG" id="naci:NUH88_08775"/>
<proteinExistence type="predicted"/>
<dbReference type="Pfam" id="PF13378">
    <property type="entry name" value="MR_MLE_C"/>
    <property type="match status" value="1"/>
</dbReference>
<dbReference type="Proteomes" id="UP001060336">
    <property type="component" value="Chromosome"/>
</dbReference>
<dbReference type="GO" id="GO:0009063">
    <property type="term" value="P:amino acid catabolic process"/>
    <property type="evidence" value="ECO:0007669"/>
    <property type="project" value="InterPro"/>
</dbReference>
<evidence type="ECO:0000313" key="6">
    <source>
        <dbReference type="Proteomes" id="UP001060336"/>
    </source>
</evidence>
<feature type="domain" description="Mandelate racemase/muconate lactonizing enzyme C-terminal" evidence="4">
    <location>
        <begin position="148"/>
        <end position="245"/>
    </location>
</feature>
<name>A0A9J7AZV8_9PROT</name>
<gene>
    <name evidence="5" type="ORF">NUH88_08775</name>
</gene>
<organism evidence="5 6">
    <name type="scientific">Nisaea acidiphila</name>
    <dbReference type="NCBI Taxonomy" id="1862145"/>
    <lineage>
        <taxon>Bacteria</taxon>
        <taxon>Pseudomonadati</taxon>
        <taxon>Pseudomonadota</taxon>
        <taxon>Alphaproteobacteria</taxon>
        <taxon>Rhodospirillales</taxon>
        <taxon>Thalassobaculaceae</taxon>
        <taxon>Nisaea</taxon>
    </lineage>
</organism>
<dbReference type="EMBL" id="CP102480">
    <property type="protein sequence ID" value="UUX51780.1"/>
    <property type="molecule type" value="Genomic_DNA"/>
</dbReference>
<sequence>MTGAPEIKVGSFRVRTVTAPLPQPHKTASGTLHAAPLVLLDIGTDAGVVGSAYLFPYAAHFLRPLALLVSELEDLVKGQPLMPRDIWQMFRTKSRLAGWPGLMASAVGGIDMALWDALAKAHELPLAALLGSTPRPVWVYDSLGQMGPEETARDIERSLKDGFRAFKVKSGAPDPRQDVAVARAIKSVAGEDAWVAMDFNQAFTADEAVKRMHLLDHEGLAWIEEPVAWDDVNGHASVRASIATPVQTGENWYGARDMAKMLDAGALDHAMPDAMRIGGVTGWMEVAGLAAAHNIPVSSHLFPDHSAHLLAATPTGLILEWFDIAAGILAERPKIENGMAVPPDLPGAGIVWDEKAIDEHAA</sequence>
<keyword evidence="3" id="KW-0460">Magnesium</keyword>
<dbReference type="SMART" id="SM00922">
    <property type="entry name" value="MR_MLE"/>
    <property type="match status" value="1"/>
</dbReference>
<dbReference type="Pfam" id="PF02746">
    <property type="entry name" value="MR_MLE_N"/>
    <property type="match status" value="1"/>
</dbReference>
<keyword evidence="6" id="KW-1185">Reference proteome</keyword>
<evidence type="ECO:0000256" key="1">
    <source>
        <dbReference type="ARBA" id="ARBA00001946"/>
    </source>
</evidence>
<evidence type="ECO:0000313" key="5">
    <source>
        <dbReference type="EMBL" id="UUX51780.1"/>
    </source>
</evidence>
<keyword evidence="2" id="KW-0479">Metal-binding</keyword>
<dbReference type="Gene3D" id="3.20.20.120">
    <property type="entry name" value="Enolase-like C-terminal domain"/>
    <property type="match status" value="1"/>
</dbReference>
<dbReference type="GO" id="GO:0000287">
    <property type="term" value="F:magnesium ion binding"/>
    <property type="evidence" value="ECO:0007669"/>
    <property type="project" value="TreeGrafter"/>
</dbReference>
<dbReference type="PROSITE" id="PS00908">
    <property type="entry name" value="MR_MLE_1"/>
    <property type="match status" value="1"/>
</dbReference>
<evidence type="ECO:0000259" key="4">
    <source>
        <dbReference type="SMART" id="SM00922"/>
    </source>
</evidence>
<dbReference type="SUPFAM" id="SSF54826">
    <property type="entry name" value="Enolase N-terminal domain-like"/>
    <property type="match status" value="1"/>
</dbReference>
<dbReference type="SFLD" id="SFLDS00001">
    <property type="entry name" value="Enolase"/>
    <property type="match status" value="1"/>
</dbReference>
<dbReference type="RefSeq" id="WP_257771466.1">
    <property type="nucleotide sequence ID" value="NZ_CP102480.1"/>
</dbReference>
<evidence type="ECO:0000256" key="3">
    <source>
        <dbReference type="ARBA" id="ARBA00022842"/>
    </source>
</evidence>
<protein>
    <recommendedName>
        <fullName evidence="4">Mandelate racemase/muconate lactonizing enzyme C-terminal domain-containing protein</fullName>
    </recommendedName>
</protein>
<evidence type="ECO:0000256" key="2">
    <source>
        <dbReference type="ARBA" id="ARBA00022723"/>
    </source>
</evidence>
<dbReference type="AlphaFoldDB" id="A0A9J7AZV8"/>
<dbReference type="InterPro" id="IPR018110">
    <property type="entry name" value="Mandel_Rmase/mucon_lact_enz_CS"/>
</dbReference>
<dbReference type="PROSITE" id="PS00909">
    <property type="entry name" value="MR_MLE_2"/>
    <property type="match status" value="1"/>
</dbReference>
<dbReference type="GO" id="GO:0016836">
    <property type="term" value="F:hydro-lyase activity"/>
    <property type="evidence" value="ECO:0007669"/>
    <property type="project" value="TreeGrafter"/>
</dbReference>
<reference evidence="5" key="1">
    <citation type="submission" date="2022-08" db="EMBL/GenBank/DDBJ databases">
        <title>Nisaea acidiphila sp. nov., isolated from a marine algal debris and emended description of the genus Nisaea Urios et al. 2008.</title>
        <authorList>
            <person name="Kwon K."/>
        </authorList>
    </citation>
    <scope>NUCLEOTIDE SEQUENCE</scope>
    <source>
        <strain evidence="5">MEBiC11861</strain>
    </source>
</reference>
<dbReference type="Gene3D" id="3.30.390.10">
    <property type="entry name" value="Enolase-like, N-terminal domain"/>
    <property type="match status" value="1"/>
</dbReference>
<dbReference type="InterPro" id="IPR029065">
    <property type="entry name" value="Enolase_C-like"/>
</dbReference>
<comment type="cofactor">
    <cofactor evidence="1">
        <name>Mg(2+)</name>
        <dbReference type="ChEBI" id="CHEBI:18420"/>
    </cofactor>
</comment>
<dbReference type="InterPro" id="IPR013342">
    <property type="entry name" value="Mandelate_racemase_C"/>
</dbReference>
<dbReference type="InterPro" id="IPR013341">
    <property type="entry name" value="Mandelate_racemase_N_dom"/>
</dbReference>